<dbReference type="RefSeq" id="WP_214530618.1">
    <property type="nucleotide sequence ID" value="NZ_JAHEWO010000021.1"/>
</dbReference>
<keyword evidence="3" id="KW-1185">Reference proteome</keyword>
<evidence type="ECO:0000313" key="3">
    <source>
        <dbReference type="Proteomes" id="UP001519641"/>
    </source>
</evidence>
<evidence type="ECO:0000256" key="1">
    <source>
        <dbReference type="SAM" id="MobiDB-lite"/>
    </source>
</evidence>
<comment type="caution">
    <text evidence="2">The sequence shown here is derived from an EMBL/GenBank/DDBJ whole genome shotgun (WGS) entry which is preliminary data.</text>
</comment>
<sequence length="285" mass="31918">MFEARNGITDDTITAQEFEHAADRQAIALRLTCLGCGADAMFRRQSIDGRKATFWARHAKSDCLYASGGAGDTEYRALQETEPRTPAENVVKVRPAQRGGAAAMGPRLEHDPDAPPAEPGTRSRRTAPGETATEAIPTQGLRAILRSLIRNPKYRTSSKQLLLPGRDKDYTQLVRRACVRTLDVTTEHVELPRRRLYWGEIRWAAAAGGSYWLNTERWGTLTVRVPPDAMADLLTTYRLDDVEDLIGARFIVYGWLNTKDDRSFVHVKDPEWFDVRLPAEDPAIA</sequence>
<name>A0ABS5VCA0_9MICO</name>
<organism evidence="2 3">
    <name type="scientific">Curtobacterium aurantiacum</name>
    <dbReference type="NCBI Taxonomy" id="3236919"/>
    <lineage>
        <taxon>Bacteria</taxon>
        <taxon>Bacillati</taxon>
        <taxon>Actinomycetota</taxon>
        <taxon>Actinomycetes</taxon>
        <taxon>Micrococcales</taxon>
        <taxon>Microbacteriaceae</taxon>
        <taxon>Curtobacterium</taxon>
    </lineage>
</organism>
<evidence type="ECO:0000313" key="2">
    <source>
        <dbReference type="EMBL" id="MBT1586440.1"/>
    </source>
</evidence>
<proteinExistence type="predicted"/>
<protein>
    <submittedName>
        <fullName evidence="2">Uncharacterized protein</fullName>
    </submittedName>
</protein>
<dbReference type="EMBL" id="JAHEWS010000001">
    <property type="protein sequence ID" value="MBT1586440.1"/>
    <property type="molecule type" value="Genomic_DNA"/>
</dbReference>
<dbReference type="Proteomes" id="UP001519641">
    <property type="component" value="Unassembled WGS sequence"/>
</dbReference>
<reference evidence="2 3" key="1">
    <citation type="submission" date="2021-05" db="EMBL/GenBank/DDBJ databases">
        <title>Whole genome sequence of Curtobacterium flaccumfaciens pv. flaccumfaciens strain CFBP 8819.</title>
        <authorList>
            <person name="Osdaghi E."/>
            <person name="Taghouti G."/>
            <person name="Portier P."/>
            <person name="Fazliarab A."/>
            <person name="Taghavi S.M."/>
            <person name="Briand M."/>
            <person name="Le-Saux M."/>
            <person name="Jacques M.-A."/>
        </authorList>
    </citation>
    <scope>NUCLEOTIDE SEQUENCE [LARGE SCALE GENOMIC DNA]</scope>
    <source>
        <strain evidence="2 3">CFBP 8819</strain>
    </source>
</reference>
<gene>
    <name evidence="2" type="ORF">KK097_01265</name>
</gene>
<feature type="region of interest" description="Disordered" evidence="1">
    <location>
        <begin position="95"/>
        <end position="135"/>
    </location>
</feature>
<accession>A0ABS5VCA0</accession>